<dbReference type="PRINTS" id="PR00390">
    <property type="entry name" value="PHPHLIPASEC"/>
</dbReference>
<feature type="transmembrane region" description="Helical" evidence="3">
    <location>
        <begin position="146"/>
        <end position="165"/>
    </location>
</feature>
<evidence type="ECO:0000313" key="6">
    <source>
        <dbReference type="Proteomes" id="UP000751190"/>
    </source>
</evidence>
<feature type="compositionally biased region" description="Polar residues" evidence="2">
    <location>
        <begin position="923"/>
        <end position="937"/>
    </location>
</feature>
<feature type="transmembrane region" description="Helical" evidence="3">
    <location>
        <begin position="195"/>
        <end position="217"/>
    </location>
</feature>
<feature type="compositionally biased region" description="Low complexity" evidence="2">
    <location>
        <begin position="1296"/>
        <end position="1314"/>
    </location>
</feature>
<feature type="region of interest" description="Disordered" evidence="2">
    <location>
        <begin position="472"/>
        <end position="526"/>
    </location>
</feature>
<feature type="region of interest" description="Disordered" evidence="2">
    <location>
        <begin position="1296"/>
        <end position="1318"/>
    </location>
</feature>
<feature type="region of interest" description="Disordered" evidence="2">
    <location>
        <begin position="1333"/>
        <end position="1367"/>
    </location>
</feature>
<dbReference type="InterPro" id="IPR017946">
    <property type="entry name" value="PLC-like_Pdiesterase_TIM-brl"/>
</dbReference>
<dbReference type="SMART" id="SM00149">
    <property type="entry name" value="PLCYc"/>
    <property type="match status" value="1"/>
</dbReference>
<dbReference type="Gene3D" id="2.60.40.150">
    <property type="entry name" value="C2 domain"/>
    <property type="match status" value="1"/>
</dbReference>
<evidence type="ECO:0000313" key="5">
    <source>
        <dbReference type="EMBL" id="KAG8458079.1"/>
    </source>
</evidence>
<dbReference type="PROSITE" id="PS50008">
    <property type="entry name" value="PIPLC_Y_DOMAIN"/>
    <property type="match status" value="1"/>
</dbReference>
<comment type="caution">
    <text evidence="5">The sequence shown here is derived from an EMBL/GenBank/DDBJ whole genome shotgun (WGS) entry which is preliminary data.</text>
</comment>
<dbReference type="InterPro" id="IPR000909">
    <property type="entry name" value="PLipase_C_PInositol-sp_X_dom"/>
</dbReference>
<feature type="compositionally biased region" description="Low complexity" evidence="2">
    <location>
        <begin position="1333"/>
        <end position="1343"/>
    </location>
</feature>
<keyword evidence="1" id="KW-0442">Lipid degradation</keyword>
<sequence>MGLSAAPPEERAPRRPPLELAALARAPRAPSVESERRPTLADVRRHSVGSTAYAAGLTHRASRAQTAPQSRWQWAHDTPPSCLAFMALTVIEALGLLGYSGVVLSSDDDKRRSTFGVYVALNLMIFAVSMVYFAFSSILRENTIQLFITCAISLYTTAMVAWTTSGNEIGPATNLAELAGLTRQEANLLTLSAQLTVQVLLLASGLQGWHTFGWRAFRRYGFNVRVRQIHRARLLAEGLLTVDLMLSALLLVAGFAFFFPQLEDGVIGAALIGLASNVPWTAGAYAALSRLQSRTALLCLLPLGVLQPAYTAFLLARVYQSLFVEGSELYARLPLVPVTFVAAASASARACVLPVLLRAAAHVSESLSSSYDEFVMPAAYTEHTSLAERGCIIDMVHVGHSVLLLSTHDDSNICDAPLRRLAAALPCANAIVATGATLGARLASAAMRRSSAARRLSLAALVRRGSAAHDAAGASAGGGVPAPAHAPAPAPAPARAAGSSERAPPPRAAPAAWPDGGGTGGGGGWRRARRARSRYVQLSHDLSSLRWSWREYILIVEVREVRLRSERAARGAPAARAGGAGVADDDGARHARGKAHSGGPAGHESGPTVLEIAHGPAHRGMTTSMRFRDARAAATWHAGLSAMLRVQRRRGLPPDLLQHVLSVFRLVDARREGALSRLQLVQLLARLNYEPSADVSARMALLDEPIGVEQTLHLVRQICRPPSLGSIAPALRAYAQQAADEAAAPRAATAKGAAAHVGARARAPCRAAAGGAVAAAPSAGAPTDGGTSLLVPLAHLNRIWQLANGGERIPPEVFELGHSCLGHLPAGRVGAQPPSLQQLQQRRMGQRQGQGEANSLAAALAVVVADDVAEAPRAARPGIGARLACACRAGWSRARRGARAAGLRGVGGGGDDSGGGAADEQRTSGGSTVETRCTSTDGRPSVASGAPGGAVGGGGRVADAALARHAGEARAWGGLRRINRQSLGKQLQTNVLFEHDELAHLFLSDANSLVIDPSVHQWRHENVAGAAAGDDGAVRAPADWWWPTGAWGGDCLPWAARAPRAPPRARAAPERAPNRPNGGANGRFAAHELGDGGGDGGGGGGAVVGCEVDDGARADEADAGGGGGGGGGEVSAVPGALGGGAWSAIGVAWPPDMTLPLTDYFIESSHNTYLTGDQLLSTSSAHMYTRVLLSGCRCVELDYWDGVDGQPIVWHGFTLTSSVPSLHVLRAIRDAAFVASPFPVILSLEVHCSYAQQAVLAAQLVHTFGEALLMPHALPKGAPLPSPHALRGRVLVKASTGPTPRARRGAPPATAAAAAGGGGASSVQPAAALGAALGTDGWSSDSSTSDEEEEDVAARAAGGARARRQSVDSTAATGAAAAAAAGVPAAGAAARDKRQSGGGGLRGAASKRRSGSASSLIRLTDGAERRAGRERRRRIAPALERVTYLRGTHFKTLDGEGVQSSAYMTSYKEGRAARLLEHNPALLALHNTAHLTRVYPSAARVDSSNYAPHALWEAGVQMVALNYQTDDVHLQMNRALFASGLGYVPKPVELRAARMRRRGLAVGAQAAVAAAPAPRARGAPPPSGDGAPAAPRADGAASGGPSLVPRALGPLGCLEMPPLLAQLQLRFICATALVKPGEERGQALPWEEAAEAERSELPSTGPVVSPFVTVEVVGGAYADVAPLHPAAAGAERGGGGAASAARGAARPAAAGEADAAAAEWRSSVAPSNGLFACWAESDSCVISASHPELTVVWVGVWTASRLGRPALLAYEAFSLALCRPGWRSLRLRGRGGRRARLCNLLVHAHMQLAPNPRRAAVGVAGAVQSALFGRAPTPPRLARALPPAAAAAAGAR</sequence>
<reference evidence="5" key="1">
    <citation type="submission" date="2021-05" db="EMBL/GenBank/DDBJ databases">
        <title>The genome of the haptophyte Pavlova lutheri (Diacronema luteri, Pavlovales) - a model for lipid biosynthesis in eukaryotic algae.</title>
        <authorList>
            <person name="Hulatt C.J."/>
            <person name="Posewitz M.C."/>
        </authorList>
    </citation>
    <scope>NUCLEOTIDE SEQUENCE</scope>
    <source>
        <strain evidence="5">NIVA-4/92</strain>
    </source>
</reference>
<keyword evidence="3" id="KW-0812">Transmembrane</keyword>
<dbReference type="Gene3D" id="3.20.20.190">
    <property type="entry name" value="Phosphatidylinositol (PI) phosphodiesterase"/>
    <property type="match status" value="1"/>
</dbReference>
<dbReference type="GO" id="GO:0051209">
    <property type="term" value="P:release of sequestered calcium ion into cytosol"/>
    <property type="evidence" value="ECO:0007669"/>
    <property type="project" value="TreeGrafter"/>
</dbReference>
<feature type="compositionally biased region" description="Low complexity" evidence="2">
    <location>
        <begin position="18"/>
        <end position="30"/>
    </location>
</feature>
<feature type="domain" description="PI-PLC Y-box" evidence="4">
    <location>
        <begin position="1442"/>
        <end position="1551"/>
    </location>
</feature>
<evidence type="ECO:0000256" key="3">
    <source>
        <dbReference type="SAM" id="Phobius"/>
    </source>
</evidence>
<feature type="compositionally biased region" description="Gly residues" evidence="2">
    <location>
        <begin position="904"/>
        <end position="917"/>
    </location>
</feature>
<dbReference type="OrthoDB" id="269822at2759"/>
<accession>A0A8J6C227</accession>
<dbReference type="PANTHER" id="PTHR10336:SF80">
    <property type="entry name" value="C2 DOMAIN-CONTAINING PROTEIN"/>
    <property type="match status" value="1"/>
</dbReference>
<gene>
    <name evidence="5" type="ORF">KFE25_012739</name>
</gene>
<keyword evidence="3" id="KW-1133">Transmembrane helix</keyword>
<feature type="compositionally biased region" description="Basic and acidic residues" evidence="2">
    <location>
        <begin position="8"/>
        <end position="17"/>
    </location>
</feature>
<feature type="compositionally biased region" description="Low complexity" evidence="2">
    <location>
        <begin position="493"/>
        <end position="502"/>
    </location>
</feature>
<evidence type="ECO:0000256" key="2">
    <source>
        <dbReference type="SAM" id="MobiDB-lite"/>
    </source>
</evidence>
<proteinExistence type="predicted"/>
<dbReference type="EMBL" id="JAGTXO010000057">
    <property type="protein sequence ID" value="KAG8458079.1"/>
    <property type="molecule type" value="Genomic_DNA"/>
</dbReference>
<dbReference type="GO" id="GO:0016042">
    <property type="term" value="P:lipid catabolic process"/>
    <property type="evidence" value="ECO:0007669"/>
    <property type="project" value="UniProtKB-KW"/>
</dbReference>
<dbReference type="InterPro" id="IPR035892">
    <property type="entry name" value="C2_domain_sf"/>
</dbReference>
<dbReference type="GO" id="GO:0004435">
    <property type="term" value="F:phosphatidylinositol-4,5-bisphosphate phospholipase C activity"/>
    <property type="evidence" value="ECO:0007669"/>
    <property type="project" value="UniProtKB-EC"/>
</dbReference>
<feature type="region of interest" description="Disordered" evidence="2">
    <location>
        <begin position="1571"/>
        <end position="1601"/>
    </location>
</feature>
<dbReference type="EC" id="3.1.4.11" evidence="1"/>
<protein>
    <recommendedName>
        <fullName evidence="1">Phosphoinositide phospholipase C</fullName>
        <ecNumber evidence="1">3.1.4.11</ecNumber>
    </recommendedName>
</protein>
<dbReference type="SMART" id="SM00148">
    <property type="entry name" value="PLCXc"/>
    <property type="match status" value="1"/>
</dbReference>
<dbReference type="Pfam" id="PF00388">
    <property type="entry name" value="PI-PLC-X"/>
    <property type="match status" value="1"/>
</dbReference>
<dbReference type="InterPro" id="IPR001192">
    <property type="entry name" value="PI-PLC_fam"/>
</dbReference>
<organism evidence="5 6">
    <name type="scientific">Diacronema lutheri</name>
    <name type="common">Unicellular marine alga</name>
    <name type="synonym">Monochrysis lutheri</name>
    <dbReference type="NCBI Taxonomy" id="2081491"/>
    <lineage>
        <taxon>Eukaryota</taxon>
        <taxon>Haptista</taxon>
        <taxon>Haptophyta</taxon>
        <taxon>Pavlovophyceae</taxon>
        <taxon>Pavlovales</taxon>
        <taxon>Pavlovaceae</taxon>
        <taxon>Diacronema</taxon>
    </lineage>
</organism>
<dbReference type="GO" id="GO:0048015">
    <property type="term" value="P:phosphatidylinositol-mediated signaling"/>
    <property type="evidence" value="ECO:0007669"/>
    <property type="project" value="TreeGrafter"/>
</dbReference>
<dbReference type="PROSITE" id="PS50007">
    <property type="entry name" value="PIPLC_X_DOMAIN"/>
    <property type="match status" value="1"/>
</dbReference>
<feature type="transmembrane region" description="Helical" evidence="3">
    <location>
        <begin position="238"/>
        <end position="259"/>
    </location>
</feature>
<feature type="region of interest" description="Disordered" evidence="2">
    <location>
        <begin position="898"/>
        <end position="950"/>
    </location>
</feature>
<evidence type="ECO:0000256" key="1">
    <source>
        <dbReference type="RuleBase" id="RU361133"/>
    </source>
</evidence>
<feature type="transmembrane region" description="Helical" evidence="3">
    <location>
        <begin position="115"/>
        <end position="134"/>
    </location>
</feature>
<keyword evidence="1" id="KW-0443">Lipid metabolism</keyword>
<dbReference type="GO" id="GO:0046488">
    <property type="term" value="P:phosphatidylinositol metabolic process"/>
    <property type="evidence" value="ECO:0007669"/>
    <property type="project" value="TreeGrafter"/>
</dbReference>
<keyword evidence="3" id="KW-0472">Membrane</keyword>
<keyword evidence="1" id="KW-0378">Hydrolase</keyword>
<dbReference type="CDD" id="cd08558">
    <property type="entry name" value="PI-PLCc_eukaryota"/>
    <property type="match status" value="1"/>
</dbReference>
<feature type="transmembrane region" description="Helical" evidence="3">
    <location>
        <begin position="295"/>
        <end position="319"/>
    </location>
</feature>
<keyword evidence="6" id="KW-1185">Reference proteome</keyword>
<feature type="region of interest" description="Disordered" evidence="2">
    <location>
        <begin position="1060"/>
        <end position="1084"/>
    </location>
</feature>
<comment type="catalytic activity">
    <reaction evidence="1">
        <text>a 1,2-diacyl-sn-glycero-3-phospho-(1D-myo-inositol-4,5-bisphosphate) + H2O = 1D-myo-inositol 1,4,5-trisphosphate + a 1,2-diacyl-sn-glycerol + H(+)</text>
        <dbReference type="Rhea" id="RHEA:33179"/>
        <dbReference type="ChEBI" id="CHEBI:15377"/>
        <dbReference type="ChEBI" id="CHEBI:15378"/>
        <dbReference type="ChEBI" id="CHEBI:17815"/>
        <dbReference type="ChEBI" id="CHEBI:58456"/>
        <dbReference type="ChEBI" id="CHEBI:203600"/>
        <dbReference type="EC" id="3.1.4.11"/>
    </reaction>
</comment>
<dbReference type="Pfam" id="PF00387">
    <property type="entry name" value="PI-PLC-Y"/>
    <property type="match status" value="1"/>
</dbReference>
<dbReference type="Proteomes" id="UP000751190">
    <property type="component" value="Unassembled WGS sequence"/>
</dbReference>
<name>A0A8J6C227_DIALT</name>
<feature type="region of interest" description="Disordered" evidence="2">
    <location>
        <begin position="1"/>
        <end position="41"/>
    </location>
</feature>
<dbReference type="InterPro" id="IPR001711">
    <property type="entry name" value="PLipase_C_Pinositol-sp_Y"/>
</dbReference>
<feature type="region of interest" description="Disordered" evidence="2">
    <location>
        <begin position="1382"/>
        <end position="1431"/>
    </location>
</feature>
<evidence type="ECO:0000259" key="4">
    <source>
        <dbReference type="PROSITE" id="PS50008"/>
    </source>
</evidence>
<feature type="compositionally biased region" description="Gly residues" evidence="2">
    <location>
        <begin position="515"/>
        <end position="525"/>
    </location>
</feature>
<dbReference type="PANTHER" id="PTHR10336">
    <property type="entry name" value="PHOSPHOINOSITIDE-SPECIFIC PHOSPHOLIPASE C FAMILY PROTEIN"/>
    <property type="match status" value="1"/>
</dbReference>
<dbReference type="SUPFAM" id="SSF51695">
    <property type="entry name" value="PLC-like phosphodiesterases"/>
    <property type="match status" value="1"/>
</dbReference>
<feature type="transmembrane region" description="Helical" evidence="3">
    <location>
        <begin position="265"/>
        <end position="288"/>
    </location>
</feature>
<feature type="transmembrane region" description="Helical" evidence="3">
    <location>
        <begin position="81"/>
        <end position="103"/>
    </location>
</feature>
<feature type="region of interest" description="Disordered" evidence="2">
    <location>
        <begin position="566"/>
        <end position="608"/>
    </location>
</feature>